<feature type="short sequence motif" description="GXSXG" evidence="4">
    <location>
        <begin position="41"/>
        <end position="45"/>
    </location>
</feature>
<dbReference type="PROSITE" id="PS51635">
    <property type="entry name" value="PNPLA"/>
    <property type="match status" value="1"/>
</dbReference>
<evidence type="ECO:0000313" key="6">
    <source>
        <dbReference type="EMBL" id="THD66462.1"/>
    </source>
</evidence>
<feature type="active site" description="Nucleophile" evidence="4">
    <location>
        <position position="43"/>
    </location>
</feature>
<dbReference type="AlphaFoldDB" id="A0A4S3LY29"/>
<keyword evidence="2 4" id="KW-0442">Lipid degradation</keyword>
<dbReference type="InterPro" id="IPR016035">
    <property type="entry name" value="Acyl_Trfase/lysoPLipase"/>
</dbReference>
<keyword evidence="3 4" id="KW-0443">Lipid metabolism</keyword>
<evidence type="ECO:0000313" key="7">
    <source>
        <dbReference type="Proteomes" id="UP000305939"/>
    </source>
</evidence>
<dbReference type="Pfam" id="PF01734">
    <property type="entry name" value="Patatin"/>
    <property type="match status" value="1"/>
</dbReference>
<keyword evidence="1 4" id="KW-0378">Hydrolase</keyword>
<dbReference type="OrthoDB" id="9770965at2"/>
<feature type="short sequence motif" description="GXGXXG" evidence="4">
    <location>
        <begin position="14"/>
        <end position="19"/>
    </location>
</feature>
<evidence type="ECO:0000256" key="4">
    <source>
        <dbReference type="PROSITE-ProRule" id="PRU01161"/>
    </source>
</evidence>
<dbReference type="RefSeq" id="WP_136336533.1">
    <property type="nucleotide sequence ID" value="NZ_QXMP01000006.1"/>
</dbReference>
<dbReference type="SUPFAM" id="SSF52151">
    <property type="entry name" value="FabD/lysophospholipase-like"/>
    <property type="match status" value="1"/>
</dbReference>
<dbReference type="EMBL" id="SSMC01000003">
    <property type="protein sequence ID" value="THD66462.1"/>
    <property type="molecule type" value="Genomic_DNA"/>
</dbReference>
<name>A0A4S3LY29_9FLAO</name>
<evidence type="ECO:0000256" key="3">
    <source>
        <dbReference type="ARBA" id="ARBA00023098"/>
    </source>
</evidence>
<dbReference type="CDD" id="cd07205">
    <property type="entry name" value="Pat_PNPLA6_PNPLA7_NTE1_like"/>
    <property type="match status" value="1"/>
</dbReference>
<feature type="domain" description="PNPLA" evidence="5">
    <location>
        <begin position="10"/>
        <end position="168"/>
    </location>
</feature>
<proteinExistence type="predicted"/>
<feature type="active site" description="Proton acceptor" evidence="4">
    <location>
        <position position="155"/>
    </location>
</feature>
<sequence>MPEENKKIGLVLSGGGVKGMAHIGVIKALNEHDIYPHYISGVSAGALVGALLANNYKPDDMLAFFKETPLFKYNFVTINKPGLFDTEKYMLALEKFFPENRFEALHLPLYVTATNLQKGKPVYFQTGELLHPLLASAALPPVFSPVEIKGELYSDGGVMNNFPLEPLQGQADYIIGSYTSSMQEVSKKEIGNSLQISQRANLLMLHASALNKLHIPDLLFRPEGLGLIGVLDKRGIDKAFELGYEHASKVLDQVVFASQA</sequence>
<dbReference type="Proteomes" id="UP000305939">
    <property type="component" value="Unassembled WGS sequence"/>
</dbReference>
<reference evidence="6 7" key="1">
    <citation type="submission" date="2019-04" db="EMBL/GenBank/DDBJ databases">
        <title>Draft genome sequence of Robertkochia marina CC-AMO-30D.</title>
        <authorList>
            <person name="Hameed A."/>
            <person name="Lin S.-Y."/>
            <person name="Shahina M."/>
            <person name="Lai W.-A."/>
            <person name="Young C.-C."/>
        </authorList>
    </citation>
    <scope>NUCLEOTIDE SEQUENCE [LARGE SCALE GENOMIC DNA]</scope>
    <source>
        <strain evidence="6 7">CC-AMO-30D</strain>
    </source>
</reference>
<evidence type="ECO:0000256" key="1">
    <source>
        <dbReference type="ARBA" id="ARBA00022801"/>
    </source>
</evidence>
<dbReference type="PANTHER" id="PTHR14226">
    <property type="entry name" value="NEUROPATHY TARGET ESTERASE/SWISS CHEESE D.MELANOGASTER"/>
    <property type="match status" value="1"/>
</dbReference>
<dbReference type="Gene3D" id="3.40.1090.10">
    <property type="entry name" value="Cytosolic phospholipase A2 catalytic domain"/>
    <property type="match status" value="2"/>
</dbReference>
<evidence type="ECO:0000259" key="5">
    <source>
        <dbReference type="PROSITE" id="PS51635"/>
    </source>
</evidence>
<accession>A0A4S3LY29</accession>
<comment type="caution">
    <text evidence="6">The sequence shown here is derived from an EMBL/GenBank/DDBJ whole genome shotgun (WGS) entry which is preliminary data.</text>
</comment>
<dbReference type="GO" id="GO:0016787">
    <property type="term" value="F:hydrolase activity"/>
    <property type="evidence" value="ECO:0007669"/>
    <property type="project" value="UniProtKB-UniRule"/>
</dbReference>
<dbReference type="GO" id="GO:0016042">
    <property type="term" value="P:lipid catabolic process"/>
    <property type="evidence" value="ECO:0007669"/>
    <property type="project" value="UniProtKB-UniRule"/>
</dbReference>
<dbReference type="InterPro" id="IPR002641">
    <property type="entry name" value="PNPLA_dom"/>
</dbReference>
<keyword evidence="7" id="KW-1185">Reference proteome</keyword>
<evidence type="ECO:0000256" key="2">
    <source>
        <dbReference type="ARBA" id="ARBA00022963"/>
    </source>
</evidence>
<organism evidence="6 7">
    <name type="scientific">Robertkochia marina</name>
    <dbReference type="NCBI Taxonomy" id="1227945"/>
    <lineage>
        <taxon>Bacteria</taxon>
        <taxon>Pseudomonadati</taxon>
        <taxon>Bacteroidota</taxon>
        <taxon>Flavobacteriia</taxon>
        <taxon>Flavobacteriales</taxon>
        <taxon>Flavobacteriaceae</taxon>
        <taxon>Robertkochia</taxon>
    </lineage>
</organism>
<protein>
    <submittedName>
        <fullName evidence="6">Phospholipase</fullName>
    </submittedName>
</protein>
<dbReference type="PANTHER" id="PTHR14226:SF78">
    <property type="entry name" value="SLR0060 PROTEIN"/>
    <property type="match status" value="1"/>
</dbReference>
<gene>
    <name evidence="6" type="ORF">E7Z59_11690</name>
</gene>
<feature type="short sequence motif" description="DGA/G" evidence="4">
    <location>
        <begin position="155"/>
        <end position="157"/>
    </location>
</feature>
<dbReference type="InterPro" id="IPR050301">
    <property type="entry name" value="NTE"/>
</dbReference>